<keyword evidence="1" id="KW-1133">Transmembrane helix</keyword>
<dbReference type="Proteomes" id="UP000243250">
    <property type="component" value="Unassembled WGS sequence"/>
</dbReference>
<keyword evidence="1" id="KW-0472">Membrane</keyword>
<feature type="transmembrane region" description="Helical" evidence="1">
    <location>
        <begin position="204"/>
        <end position="221"/>
    </location>
</feature>
<evidence type="ECO:0008006" key="4">
    <source>
        <dbReference type="Google" id="ProtNLM"/>
    </source>
</evidence>
<dbReference type="STRING" id="555875.SAMN04488124_2852"/>
<sequence length="250" mass="27013">MSPFVLLLSATVLVAAHFVAGRVRGFGRMPRSRWLSLGGGVSVAYVFVHVLPELTEHHQTLTAGERTASTFLGTVDSHAVFLAALFGFVAFYGLEQFVRRSRRRPDGAPDESGTRTSTGVFWLHVGSFAAYNALVGYLLVHRETAGAWSLAFYVTAMAVHFAVNDVSLREHHRATYDRVGRWVLAGAIASGVVAGLFVDVSETILGLLFAALAGGILLNAIKEELPTDRESRFWAFGLGATGYTALLLLT</sequence>
<evidence type="ECO:0000313" key="3">
    <source>
        <dbReference type="Proteomes" id="UP000243250"/>
    </source>
</evidence>
<evidence type="ECO:0000256" key="1">
    <source>
        <dbReference type="SAM" id="Phobius"/>
    </source>
</evidence>
<protein>
    <recommendedName>
        <fullName evidence="4">ZIP Zinc transporter</fullName>
    </recommendedName>
</protein>
<name>A0A1I6I5A1_9EURY</name>
<dbReference type="EMBL" id="FOYS01000004">
    <property type="protein sequence ID" value="SFR61927.1"/>
    <property type="molecule type" value="Genomic_DNA"/>
</dbReference>
<reference evidence="3" key="1">
    <citation type="submission" date="2016-10" db="EMBL/GenBank/DDBJ databases">
        <authorList>
            <person name="Varghese N."/>
            <person name="Submissions S."/>
        </authorList>
    </citation>
    <scope>NUCLEOTIDE SEQUENCE [LARGE SCALE GENOMIC DNA]</scope>
    <source>
        <strain evidence="3">CGMCC 1.8711</strain>
    </source>
</reference>
<feature type="transmembrane region" description="Helical" evidence="1">
    <location>
        <begin position="179"/>
        <end position="198"/>
    </location>
</feature>
<feature type="transmembrane region" description="Helical" evidence="1">
    <location>
        <begin position="119"/>
        <end position="140"/>
    </location>
</feature>
<accession>A0A1I6I5A1</accession>
<organism evidence="2 3">
    <name type="scientific">Halogeometricum limi</name>
    <dbReference type="NCBI Taxonomy" id="555875"/>
    <lineage>
        <taxon>Archaea</taxon>
        <taxon>Methanobacteriati</taxon>
        <taxon>Methanobacteriota</taxon>
        <taxon>Stenosarchaea group</taxon>
        <taxon>Halobacteria</taxon>
        <taxon>Halobacteriales</taxon>
        <taxon>Haloferacaceae</taxon>
        <taxon>Halogeometricum</taxon>
    </lineage>
</organism>
<gene>
    <name evidence="2" type="ORF">SAMN04488124_2852</name>
</gene>
<dbReference type="AlphaFoldDB" id="A0A1I6I5A1"/>
<feature type="transmembrane region" description="Helical" evidence="1">
    <location>
        <begin position="233"/>
        <end position="249"/>
    </location>
</feature>
<feature type="transmembrane region" description="Helical" evidence="1">
    <location>
        <begin position="146"/>
        <end position="167"/>
    </location>
</feature>
<feature type="transmembrane region" description="Helical" evidence="1">
    <location>
        <begin position="79"/>
        <end position="98"/>
    </location>
</feature>
<proteinExistence type="predicted"/>
<dbReference type="OrthoDB" id="306050at2157"/>
<keyword evidence="3" id="KW-1185">Reference proteome</keyword>
<dbReference type="RefSeq" id="WP_089882110.1">
    <property type="nucleotide sequence ID" value="NZ_FOYS01000004.1"/>
</dbReference>
<evidence type="ECO:0000313" key="2">
    <source>
        <dbReference type="EMBL" id="SFR61927.1"/>
    </source>
</evidence>
<keyword evidence="1" id="KW-0812">Transmembrane</keyword>